<dbReference type="Proteomes" id="UP000199341">
    <property type="component" value="Unassembled WGS sequence"/>
</dbReference>
<dbReference type="PANTHER" id="PTHR37957:SF1">
    <property type="entry name" value="PHYTASE-LIKE DOMAIN-CONTAINING PROTEIN"/>
    <property type="match status" value="1"/>
</dbReference>
<sequence>MSTSVTPSVPARRRSRAWLGVLATAAGSLALAAGPAHAAAPAGHHPAPQGPLACGRAGWVDGYSDALDKTSAYGLGVGDLSALTWDARRGAYAAIVDHATGEQARLWFIADPAKPRITGTLVLRKPDGTPYDDTDFDGEGLAVLPDGDYLVSSEVEPSVRVFDRQGVQQAELAVPARFRVAPAGEATANATLEGLSVSPDGRYVYAAMEGVLSGDVAPGGSADDRRILVYRASGRHGYTLVKEIGYQVDPGNRISEVAAYGRSGLLVLEAAFIPGTGNTIKVYGVPDARGAADVTAVPDLGTAPAGVLARKVLTVDVDACPSLGAVAKEPQANPLMDNYEGMAIAPGPQPLGLAQVVLVSDDNSNATQTTRLLRLTARLPGAR</sequence>
<organism evidence="3 4">
    <name type="scientific">Actinacidiphila guanduensis</name>
    <dbReference type="NCBI Taxonomy" id="310781"/>
    <lineage>
        <taxon>Bacteria</taxon>
        <taxon>Bacillati</taxon>
        <taxon>Actinomycetota</taxon>
        <taxon>Actinomycetes</taxon>
        <taxon>Kitasatosporales</taxon>
        <taxon>Streptomycetaceae</taxon>
        <taxon>Actinacidiphila</taxon>
    </lineage>
</organism>
<feature type="chain" id="PRO_5011621363" evidence="1">
    <location>
        <begin position="39"/>
        <end position="383"/>
    </location>
</feature>
<evidence type="ECO:0000256" key="1">
    <source>
        <dbReference type="SAM" id="SignalP"/>
    </source>
</evidence>
<dbReference type="Pfam" id="PF13449">
    <property type="entry name" value="Phytase-like"/>
    <property type="match status" value="1"/>
</dbReference>
<protein>
    <submittedName>
        <fullName evidence="3">Uncharacterized conserved protein</fullName>
    </submittedName>
</protein>
<dbReference type="OrthoDB" id="9798539at2"/>
<keyword evidence="1" id="KW-0732">Signal</keyword>
<dbReference type="InterPro" id="IPR027372">
    <property type="entry name" value="Phytase-like_dom"/>
</dbReference>
<dbReference type="PANTHER" id="PTHR37957">
    <property type="entry name" value="BLR7070 PROTEIN"/>
    <property type="match status" value="1"/>
</dbReference>
<dbReference type="STRING" id="310781.SAMN05216259_114156"/>
<dbReference type="EMBL" id="FNIE01000014">
    <property type="protein sequence ID" value="SDO95095.1"/>
    <property type="molecule type" value="Genomic_DNA"/>
</dbReference>
<dbReference type="AlphaFoldDB" id="A0A1H0NRM2"/>
<name>A0A1H0NRM2_9ACTN</name>
<evidence type="ECO:0000259" key="2">
    <source>
        <dbReference type="Pfam" id="PF13449"/>
    </source>
</evidence>
<gene>
    <name evidence="3" type="ORF">SAMN05216259_114156</name>
</gene>
<proteinExistence type="predicted"/>
<dbReference type="Gene3D" id="2.130.10.10">
    <property type="entry name" value="YVTN repeat-like/Quinoprotein amine dehydrogenase"/>
    <property type="match status" value="1"/>
</dbReference>
<keyword evidence="4" id="KW-1185">Reference proteome</keyword>
<dbReference type="SUPFAM" id="SSF75011">
    <property type="entry name" value="3-carboxy-cis,cis-mucoante lactonizing enzyme"/>
    <property type="match status" value="1"/>
</dbReference>
<dbReference type="InterPro" id="IPR015943">
    <property type="entry name" value="WD40/YVTN_repeat-like_dom_sf"/>
</dbReference>
<feature type="domain" description="Phytase-like" evidence="2">
    <location>
        <begin position="76"/>
        <end position="363"/>
    </location>
</feature>
<evidence type="ECO:0000313" key="4">
    <source>
        <dbReference type="Proteomes" id="UP000199341"/>
    </source>
</evidence>
<accession>A0A1H0NRM2</accession>
<evidence type="ECO:0000313" key="3">
    <source>
        <dbReference type="EMBL" id="SDO95095.1"/>
    </source>
</evidence>
<feature type="signal peptide" evidence="1">
    <location>
        <begin position="1"/>
        <end position="38"/>
    </location>
</feature>
<dbReference type="RefSeq" id="WP_093787339.1">
    <property type="nucleotide sequence ID" value="NZ_FNIE01000014.1"/>
</dbReference>
<reference evidence="3 4" key="1">
    <citation type="submission" date="2016-10" db="EMBL/GenBank/DDBJ databases">
        <authorList>
            <person name="de Groot N.N."/>
        </authorList>
    </citation>
    <scope>NUCLEOTIDE SEQUENCE [LARGE SCALE GENOMIC DNA]</scope>
    <source>
        <strain evidence="3 4">CGMCC 4.2022</strain>
    </source>
</reference>